<dbReference type="InterPro" id="IPR009351">
    <property type="entry name" value="AlkZ-like"/>
</dbReference>
<proteinExistence type="predicted"/>
<protein>
    <recommendedName>
        <fullName evidence="2">Cytoplasmic protein clustered with trehalase</fullName>
    </recommendedName>
</protein>
<dbReference type="Pfam" id="PF06224">
    <property type="entry name" value="AlkZ-like"/>
    <property type="match status" value="1"/>
</dbReference>
<dbReference type="EMBL" id="UOEK01000546">
    <property type="protein sequence ID" value="VAW09279.1"/>
    <property type="molecule type" value="Genomic_DNA"/>
</dbReference>
<dbReference type="PANTHER" id="PTHR30528:SF0">
    <property type="entry name" value="CYTOPLASMIC PROTEIN"/>
    <property type="match status" value="1"/>
</dbReference>
<dbReference type="AlphaFoldDB" id="A0A3B0TB09"/>
<gene>
    <name evidence="1" type="ORF">MNBD_ACTINO02-722</name>
</gene>
<reference evidence="1" key="1">
    <citation type="submission" date="2018-06" db="EMBL/GenBank/DDBJ databases">
        <authorList>
            <person name="Zhirakovskaya E."/>
        </authorList>
    </citation>
    <scope>NUCLEOTIDE SEQUENCE</scope>
</reference>
<evidence type="ECO:0000313" key="1">
    <source>
        <dbReference type="EMBL" id="VAW09279.1"/>
    </source>
</evidence>
<organism evidence="1">
    <name type="scientific">hydrothermal vent metagenome</name>
    <dbReference type="NCBI Taxonomy" id="652676"/>
    <lineage>
        <taxon>unclassified sequences</taxon>
        <taxon>metagenomes</taxon>
        <taxon>ecological metagenomes</taxon>
    </lineage>
</organism>
<name>A0A3B0TB09_9ZZZZ</name>
<sequence>MATISPDRARRIALGSQGFAKARPAGNVTERHFRSVVSRLGLIQLDSVNVAVRSHYMPFFARLGAYDRERLDRWLATEGEMAEYWGHEASAMPVELIPYLRWRMEDMHPWGIVRKAADHDPDLIDRVHREVAELGPLRVSDIAEGNDRTGPWWGLGKAKIALEWLLACGRVTAWRDHRFARVYDITERRIPAAVLSHSVDRHEAHRHLLLQSAQHHGIGTANDLIDYYRLNKPRSRPILEELAGEGLLDRVEVPGWNDPAYMHPAAVTPRTIRGATLLSPFDPLVWERARTERIFGMRYRIEIYVPKERREFGYYSLPFLVDGELVARVDLKADRRASVLMVQSAHLQQGQNLDRVASALANHLEEMASWLGMETISVTEWGDLTGPLARLLS</sequence>
<dbReference type="PANTHER" id="PTHR30528">
    <property type="entry name" value="CYTOPLASMIC PROTEIN"/>
    <property type="match status" value="1"/>
</dbReference>
<evidence type="ECO:0008006" key="2">
    <source>
        <dbReference type="Google" id="ProtNLM"/>
    </source>
</evidence>
<accession>A0A3B0TB09</accession>